<evidence type="ECO:0000256" key="1">
    <source>
        <dbReference type="SAM" id="MobiDB-lite"/>
    </source>
</evidence>
<dbReference type="Proteomes" id="UP000572268">
    <property type="component" value="Unassembled WGS sequence"/>
</dbReference>
<feature type="region of interest" description="Disordered" evidence="1">
    <location>
        <begin position="1"/>
        <end position="24"/>
    </location>
</feature>
<dbReference type="AlphaFoldDB" id="A0A7J6MZD9"/>
<evidence type="ECO:0000313" key="2">
    <source>
        <dbReference type="EMBL" id="KAF4676570.1"/>
    </source>
</evidence>
<comment type="caution">
    <text evidence="2">The sequence shown here is derived from an EMBL/GenBank/DDBJ whole genome shotgun (WGS) entry which is preliminary data.</text>
</comment>
<sequence length="219" mass="24347">MTDSVGGALKTAADWSQGGGAPESAAEWARLLEGVSGGSKPLVGGDPSDLTERVAEAHARIRQTLRVAGLLRELQTSFEDRQKALINRLSVLEEEVGETVLLTMRLTKRKQAVLARQAALESKMAVVLDLLRRRKEDYQLKDLQRNELWQANCRLIDLTRGQLTQQRKRDPAADQDLEIAKCSTLVNEKELVALRAKVEELQKSLEACTNSITKQPHLQ</sequence>
<organism evidence="2 3">
    <name type="scientific">Perkinsus olseni</name>
    <name type="common">Perkinsus atlanticus</name>
    <dbReference type="NCBI Taxonomy" id="32597"/>
    <lineage>
        <taxon>Eukaryota</taxon>
        <taxon>Sar</taxon>
        <taxon>Alveolata</taxon>
        <taxon>Perkinsozoa</taxon>
        <taxon>Perkinsea</taxon>
        <taxon>Perkinsida</taxon>
        <taxon>Perkinsidae</taxon>
        <taxon>Perkinsus</taxon>
    </lineage>
</organism>
<reference evidence="2 3" key="1">
    <citation type="submission" date="2020-04" db="EMBL/GenBank/DDBJ databases">
        <title>Perkinsus olseni comparative genomics.</title>
        <authorList>
            <person name="Bogema D.R."/>
        </authorList>
    </citation>
    <scope>NUCLEOTIDE SEQUENCE [LARGE SCALE GENOMIC DNA]</scope>
    <source>
        <strain evidence="2">ATCC PRA-31</strain>
    </source>
</reference>
<protein>
    <submittedName>
        <fullName evidence="2">Uncharacterized protein</fullName>
    </submittedName>
</protein>
<accession>A0A7J6MZD9</accession>
<proteinExistence type="predicted"/>
<evidence type="ECO:0000313" key="3">
    <source>
        <dbReference type="Proteomes" id="UP000572268"/>
    </source>
</evidence>
<dbReference type="EMBL" id="JABANN010000001">
    <property type="protein sequence ID" value="KAF4676570.1"/>
    <property type="molecule type" value="Genomic_DNA"/>
</dbReference>
<name>A0A7J6MZD9_PEROL</name>
<gene>
    <name evidence="2" type="ORF">FOL46_000032</name>
</gene>